<gene>
    <name evidence="1" type="ORF">PGLA1383_LOCUS19186</name>
    <name evidence="2" type="ORF">PGLA1383_LOCUS34042</name>
</gene>
<comment type="caution">
    <text evidence="1">The sequence shown here is derived from an EMBL/GenBank/DDBJ whole genome shotgun (WGS) entry which is preliminary data.</text>
</comment>
<sequence>MGEIIGGKYELTATGRASGWNINWGEKSKLGRDRPIALIADKANAGIDFKVNLSGFIGVRYLQSYDKFGTLKLSWTCDAGNNNKNKHLTGSVVLDGWHEDHTSLCKIERVVTASGLCTVSLLNNPGQRTRFKIEYLLV</sequence>
<reference evidence="1" key="1">
    <citation type="submission" date="2021-02" db="EMBL/GenBank/DDBJ databases">
        <authorList>
            <person name="Dougan E. K."/>
            <person name="Rhodes N."/>
            <person name="Thang M."/>
            <person name="Chan C."/>
        </authorList>
    </citation>
    <scope>NUCLEOTIDE SEQUENCE</scope>
</reference>
<evidence type="ECO:0000313" key="3">
    <source>
        <dbReference type="Proteomes" id="UP000654075"/>
    </source>
</evidence>
<name>A0A813EJV2_POLGL</name>
<evidence type="ECO:0000313" key="2">
    <source>
        <dbReference type="EMBL" id="CAE8616347.1"/>
    </source>
</evidence>
<dbReference type="EMBL" id="CAJNNV010025853">
    <property type="protein sequence ID" value="CAE8616347.1"/>
    <property type="molecule type" value="Genomic_DNA"/>
</dbReference>
<organism evidence="1 3">
    <name type="scientific">Polarella glacialis</name>
    <name type="common">Dinoflagellate</name>
    <dbReference type="NCBI Taxonomy" id="89957"/>
    <lineage>
        <taxon>Eukaryota</taxon>
        <taxon>Sar</taxon>
        <taxon>Alveolata</taxon>
        <taxon>Dinophyceae</taxon>
        <taxon>Suessiales</taxon>
        <taxon>Suessiaceae</taxon>
        <taxon>Polarella</taxon>
    </lineage>
</organism>
<protein>
    <submittedName>
        <fullName evidence="1">Uncharacterized protein</fullName>
    </submittedName>
</protein>
<dbReference type="Proteomes" id="UP000654075">
    <property type="component" value="Unassembled WGS sequence"/>
</dbReference>
<keyword evidence="3" id="KW-1185">Reference proteome</keyword>
<dbReference type="EMBL" id="CAJNNV010012555">
    <property type="protein sequence ID" value="CAE8600884.1"/>
    <property type="molecule type" value="Genomic_DNA"/>
</dbReference>
<evidence type="ECO:0000313" key="1">
    <source>
        <dbReference type="EMBL" id="CAE8600884.1"/>
    </source>
</evidence>
<proteinExistence type="predicted"/>
<accession>A0A813EJV2</accession>
<dbReference type="AlphaFoldDB" id="A0A813EJV2"/>